<dbReference type="Proteomes" id="UP000289738">
    <property type="component" value="Chromosome A08"/>
</dbReference>
<name>A0A445C2A7_ARAHY</name>
<dbReference type="SUPFAM" id="SSF53098">
    <property type="entry name" value="Ribonuclease H-like"/>
    <property type="match status" value="1"/>
</dbReference>
<sequence length="277" mass="30667">MPSSPLKQRREICEEGRTATRPAAAPSPHSWRRCRFCLNRLQICRCRSFWPHHCHRRMSLPPLKPTAATVTGVLIAVGARRSHCSFVPPLILDFNFLLDTGNWDVGKLETWLAEDGCLKLNVDDSFVSHSNGATCGGAIRNHPGRFLKGFTCNLRSCSIMQAELWSIIHGLQVTTTNNITNITVESGSISALNFIKKGCPDSHPCAPLVANICILANRIPNIQWSHTLREANFVADHLAKKGHELPFGVHLFNAAPLDILHMLVHDCLGIPFVRGCS</sequence>
<evidence type="ECO:0000256" key="1">
    <source>
        <dbReference type="SAM" id="MobiDB-lite"/>
    </source>
</evidence>
<gene>
    <name evidence="3" type="ORF">Ahy_A08g041307</name>
</gene>
<dbReference type="InterPro" id="IPR044730">
    <property type="entry name" value="RNase_H-like_dom_plant"/>
</dbReference>
<feature type="compositionally biased region" description="Basic and acidic residues" evidence="1">
    <location>
        <begin position="8"/>
        <end position="18"/>
    </location>
</feature>
<comment type="caution">
    <text evidence="3">The sequence shown here is derived from an EMBL/GenBank/DDBJ whole genome shotgun (WGS) entry which is preliminary data.</text>
</comment>
<keyword evidence="4" id="KW-1185">Reference proteome</keyword>
<proteinExistence type="predicted"/>
<dbReference type="InterPro" id="IPR053151">
    <property type="entry name" value="RNase_H-like"/>
</dbReference>
<dbReference type="InterPro" id="IPR036397">
    <property type="entry name" value="RNaseH_sf"/>
</dbReference>
<dbReference type="AlphaFoldDB" id="A0A445C2A7"/>
<evidence type="ECO:0000313" key="3">
    <source>
        <dbReference type="EMBL" id="RYR45062.1"/>
    </source>
</evidence>
<dbReference type="InterPro" id="IPR002156">
    <property type="entry name" value="RNaseH_domain"/>
</dbReference>
<dbReference type="GO" id="GO:0003676">
    <property type="term" value="F:nucleic acid binding"/>
    <property type="evidence" value="ECO:0007669"/>
    <property type="project" value="InterPro"/>
</dbReference>
<feature type="domain" description="RNase H type-1" evidence="2">
    <location>
        <begin position="121"/>
        <end position="241"/>
    </location>
</feature>
<dbReference type="EMBL" id="SDMP01000008">
    <property type="protein sequence ID" value="RYR45062.1"/>
    <property type="molecule type" value="Genomic_DNA"/>
</dbReference>
<evidence type="ECO:0000313" key="4">
    <source>
        <dbReference type="Proteomes" id="UP000289738"/>
    </source>
</evidence>
<dbReference type="CDD" id="cd06222">
    <property type="entry name" value="RNase_H_like"/>
    <property type="match status" value="1"/>
</dbReference>
<dbReference type="PANTHER" id="PTHR47723">
    <property type="entry name" value="OS05G0353850 PROTEIN"/>
    <property type="match status" value="1"/>
</dbReference>
<organism evidence="3 4">
    <name type="scientific">Arachis hypogaea</name>
    <name type="common">Peanut</name>
    <dbReference type="NCBI Taxonomy" id="3818"/>
    <lineage>
        <taxon>Eukaryota</taxon>
        <taxon>Viridiplantae</taxon>
        <taxon>Streptophyta</taxon>
        <taxon>Embryophyta</taxon>
        <taxon>Tracheophyta</taxon>
        <taxon>Spermatophyta</taxon>
        <taxon>Magnoliopsida</taxon>
        <taxon>eudicotyledons</taxon>
        <taxon>Gunneridae</taxon>
        <taxon>Pentapetalae</taxon>
        <taxon>rosids</taxon>
        <taxon>fabids</taxon>
        <taxon>Fabales</taxon>
        <taxon>Fabaceae</taxon>
        <taxon>Papilionoideae</taxon>
        <taxon>50 kb inversion clade</taxon>
        <taxon>dalbergioids sensu lato</taxon>
        <taxon>Dalbergieae</taxon>
        <taxon>Pterocarpus clade</taxon>
        <taxon>Arachis</taxon>
    </lineage>
</organism>
<accession>A0A445C2A7</accession>
<dbReference type="Pfam" id="PF13456">
    <property type="entry name" value="RVT_3"/>
    <property type="match status" value="1"/>
</dbReference>
<dbReference type="InterPro" id="IPR012337">
    <property type="entry name" value="RNaseH-like_sf"/>
</dbReference>
<protein>
    <recommendedName>
        <fullName evidence="2">RNase H type-1 domain-containing protein</fullName>
    </recommendedName>
</protein>
<dbReference type="Gene3D" id="3.30.420.10">
    <property type="entry name" value="Ribonuclease H-like superfamily/Ribonuclease H"/>
    <property type="match status" value="1"/>
</dbReference>
<dbReference type="GO" id="GO:0004523">
    <property type="term" value="F:RNA-DNA hybrid ribonuclease activity"/>
    <property type="evidence" value="ECO:0007669"/>
    <property type="project" value="InterPro"/>
</dbReference>
<feature type="region of interest" description="Disordered" evidence="1">
    <location>
        <begin position="1"/>
        <end position="29"/>
    </location>
</feature>
<evidence type="ECO:0000259" key="2">
    <source>
        <dbReference type="Pfam" id="PF13456"/>
    </source>
</evidence>
<dbReference type="PANTHER" id="PTHR47723:SF19">
    <property type="entry name" value="POLYNUCLEOTIDYL TRANSFERASE, RIBONUCLEASE H-LIKE SUPERFAMILY PROTEIN"/>
    <property type="match status" value="1"/>
</dbReference>
<reference evidence="3 4" key="1">
    <citation type="submission" date="2019-01" db="EMBL/GenBank/DDBJ databases">
        <title>Sequencing of cultivated peanut Arachis hypogaea provides insights into genome evolution and oil improvement.</title>
        <authorList>
            <person name="Chen X."/>
        </authorList>
    </citation>
    <scope>NUCLEOTIDE SEQUENCE [LARGE SCALE GENOMIC DNA]</scope>
    <source>
        <strain evidence="4">cv. Fuhuasheng</strain>
        <tissue evidence="3">Leaves</tissue>
    </source>
</reference>